<dbReference type="InterPro" id="IPR051794">
    <property type="entry name" value="PG_Endopeptidase_C40"/>
</dbReference>
<proteinExistence type="inferred from homology"/>
<keyword evidence="4" id="KW-0788">Thiol protease</keyword>
<evidence type="ECO:0000313" key="9">
    <source>
        <dbReference type="Proteomes" id="UP000198953"/>
    </source>
</evidence>
<dbReference type="RefSeq" id="WP_091097756.1">
    <property type="nucleotide sequence ID" value="NZ_FOBF01000001.1"/>
</dbReference>
<evidence type="ECO:0000313" key="8">
    <source>
        <dbReference type="EMBL" id="SEK35660.1"/>
    </source>
</evidence>
<dbReference type="GO" id="GO:0006508">
    <property type="term" value="P:proteolysis"/>
    <property type="evidence" value="ECO:0007669"/>
    <property type="project" value="UniProtKB-KW"/>
</dbReference>
<dbReference type="PANTHER" id="PTHR47359:SF3">
    <property type="entry name" value="NLP_P60 DOMAIN-CONTAINING PROTEIN-RELATED"/>
    <property type="match status" value="1"/>
</dbReference>
<gene>
    <name evidence="8" type="ORF">SAMN05660976_00346</name>
</gene>
<evidence type="ECO:0000256" key="3">
    <source>
        <dbReference type="ARBA" id="ARBA00022801"/>
    </source>
</evidence>
<sequence>MPRRPALLCLALGAGILAPFTALTGTAEAAAAPPRCVRLPAFTQTSGLLALLHLTNPAHLQILLALPPQPCGTTPQPPIRPRPGERPQPQPPSPAEAPPERPTTAGNPATTPALPTKGEIAATAALAQQGVAFSWGGGSPKGPTYGIGRGRTTVGFDCSGLTLYAWSKAGVTLAHYTGAQFRQGRKVPMNDLRKGDLLFFGGGKGDPTHVALYLGAGTMIHAPRTGDVVRKTAFLRSPHYRATYRGAIRPA</sequence>
<evidence type="ECO:0000256" key="4">
    <source>
        <dbReference type="ARBA" id="ARBA00022807"/>
    </source>
</evidence>
<keyword evidence="6" id="KW-0732">Signal</keyword>
<feature type="domain" description="NlpC/P60" evidence="7">
    <location>
        <begin position="115"/>
        <end position="251"/>
    </location>
</feature>
<keyword evidence="2" id="KW-0645">Protease</keyword>
<dbReference type="EMBL" id="FOBF01000001">
    <property type="protein sequence ID" value="SEK35660.1"/>
    <property type="molecule type" value="Genomic_DNA"/>
</dbReference>
<dbReference type="InterPro" id="IPR000064">
    <property type="entry name" value="NLP_P60_dom"/>
</dbReference>
<feature type="compositionally biased region" description="Pro residues" evidence="5">
    <location>
        <begin position="69"/>
        <end position="101"/>
    </location>
</feature>
<organism evidence="8 9">
    <name type="scientific">Nonomuraea pusilla</name>
    <dbReference type="NCBI Taxonomy" id="46177"/>
    <lineage>
        <taxon>Bacteria</taxon>
        <taxon>Bacillati</taxon>
        <taxon>Actinomycetota</taxon>
        <taxon>Actinomycetes</taxon>
        <taxon>Streptosporangiales</taxon>
        <taxon>Streptosporangiaceae</taxon>
        <taxon>Nonomuraea</taxon>
    </lineage>
</organism>
<feature type="signal peptide" evidence="6">
    <location>
        <begin position="1"/>
        <end position="24"/>
    </location>
</feature>
<dbReference type="SUPFAM" id="SSF54001">
    <property type="entry name" value="Cysteine proteinases"/>
    <property type="match status" value="1"/>
</dbReference>
<dbReference type="OrthoDB" id="3209655at2"/>
<evidence type="ECO:0000256" key="6">
    <source>
        <dbReference type="SAM" id="SignalP"/>
    </source>
</evidence>
<accession>A0A1H7GGR9</accession>
<evidence type="ECO:0000256" key="2">
    <source>
        <dbReference type="ARBA" id="ARBA00022670"/>
    </source>
</evidence>
<dbReference type="Gene3D" id="3.90.1720.10">
    <property type="entry name" value="endopeptidase domain like (from Nostoc punctiforme)"/>
    <property type="match status" value="1"/>
</dbReference>
<dbReference type="Pfam" id="PF00877">
    <property type="entry name" value="NLPC_P60"/>
    <property type="match status" value="1"/>
</dbReference>
<protein>
    <submittedName>
        <fullName evidence="8">Cell wall-associated hydrolase, NlpC family</fullName>
    </submittedName>
</protein>
<name>A0A1H7GGR9_9ACTN</name>
<keyword evidence="9" id="KW-1185">Reference proteome</keyword>
<dbReference type="GO" id="GO:0008234">
    <property type="term" value="F:cysteine-type peptidase activity"/>
    <property type="evidence" value="ECO:0007669"/>
    <property type="project" value="UniProtKB-KW"/>
</dbReference>
<dbReference type="InterPro" id="IPR038765">
    <property type="entry name" value="Papain-like_cys_pep_sf"/>
</dbReference>
<reference evidence="8 9" key="1">
    <citation type="submission" date="2016-10" db="EMBL/GenBank/DDBJ databases">
        <authorList>
            <person name="de Groot N.N."/>
        </authorList>
    </citation>
    <scope>NUCLEOTIDE SEQUENCE [LARGE SCALE GENOMIC DNA]</scope>
    <source>
        <strain evidence="8 9">DSM 43357</strain>
    </source>
</reference>
<evidence type="ECO:0000256" key="5">
    <source>
        <dbReference type="SAM" id="MobiDB-lite"/>
    </source>
</evidence>
<feature type="compositionally biased region" description="Low complexity" evidence="5">
    <location>
        <begin position="102"/>
        <end position="115"/>
    </location>
</feature>
<dbReference type="AlphaFoldDB" id="A0A1H7GGR9"/>
<evidence type="ECO:0000256" key="1">
    <source>
        <dbReference type="ARBA" id="ARBA00007074"/>
    </source>
</evidence>
<feature type="chain" id="PRO_5039253802" evidence="6">
    <location>
        <begin position="25"/>
        <end position="251"/>
    </location>
</feature>
<feature type="region of interest" description="Disordered" evidence="5">
    <location>
        <begin position="69"/>
        <end position="115"/>
    </location>
</feature>
<dbReference type="PANTHER" id="PTHR47359">
    <property type="entry name" value="PEPTIDOGLYCAN DL-ENDOPEPTIDASE CWLO"/>
    <property type="match status" value="1"/>
</dbReference>
<keyword evidence="3 8" id="KW-0378">Hydrolase</keyword>
<comment type="similarity">
    <text evidence="1">Belongs to the peptidase C40 family.</text>
</comment>
<dbReference type="Proteomes" id="UP000198953">
    <property type="component" value="Unassembled WGS sequence"/>
</dbReference>
<evidence type="ECO:0000259" key="7">
    <source>
        <dbReference type="PROSITE" id="PS51935"/>
    </source>
</evidence>
<dbReference type="PROSITE" id="PS51935">
    <property type="entry name" value="NLPC_P60"/>
    <property type="match status" value="1"/>
</dbReference>